<gene>
    <name evidence="2" type="ORF">RhiirA5_423655</name>
</gene>
<dbReference type="InterPro" id="IPR012337">
    <property type="entry name" value="RNaseH-like_sf"/>
</dbReference>
<accession>A0A2N0P9N3</accession>
<dbReference type="InterPro" id="IPR002156">
    <property type="entry name" value="RNaseH_domain"/>
</dbReference>
<comment type="caution">
    <text evidence="2">The sequence shown here is derived from an EMBL/GenBank/DDBJ whole genome shotgun (WGS) entry which is preliminary data.</text>
</comment>
<protein>
    <recommendedName>
        <fullName evidence="1">RNase H type-1 domain-containing protein</fullName>
    </recommendedName>
</protein>
<dbReference type="PROSITE" id="PS50879">
    <property type="entry name" value="RNASE_H_1"/>
    <property type="match status" value="1"/>
</dbReference>
<dbReference type="Proteomes" id="UP000232722">
    <property type="component" value="Unassembled WGS sequence"/>
</dbReference>
<feature type="domain" description="RNase H type-1" evidence="1">
    <location>
        <begin position="163"/>
        <end position="281"/>
    </location>
</feature>
<dbReference type="SUPFAM" id="SSF53098">
    <property type="entry name" value="Ribonuclease H-like"/>
    <property type="match status" value="1"/>
</dbReference>
<evidence type="ECO:0000313" key="3">
    <source>
        <dbReference type="Proteomes" id="UP000232722"/>
    </source>
</evidence>
<reference evidence="2 3" key="1">
    <citation type="submission" date="2016-04" db="EMBL/GenBank/DDBJ databases">
        <title>Genome analyses suggest a sexual origin of heterokaryosis in a supposedly ancient asexual fungus.</title>
        <authorList>
            <person name="Ropars J."/>
            <person name="Sedzielewska K."/>
            <person name="Noel J."/>
            <person name="Charron P."/>
            <person name="Farinelli L."/>
            <person name="Marton T."/>
            <person name="Kruger M."/>
            <person name="Pelin A."/>
            <person name="Brachmann A."/>
            <person name="Corradi N."/>
        </authorList>
    </citation>
    <scope>NUCLEOTIDE SEQUENCE [LARGE SCALE GENOMIC DNA]</scope>
    <source>
        <strain evidence="2 3">A5</strain>
    </source>
</reference>
<reference evidence="2 3" key="2">
    <citation type="submission" date="2017-09" db="EMBL/GenBank/DDBJ databases">
        <title>Extensive intraspecific genome diversity in a model arbuscular mycorrhizal fungus.</title>
        <authorList>
            <person name="Chen E.C."/>
            <person name="Morin E."/>
            <person name="Beaudet D."/>
            <person name="Noel J."/>
            <person name="Ndikumana S."/>
            <person name="Charron P."/>
            <person name="St-Onge C."/>
            <person name="Giorgi J."/>
            <person name="Grigoriev I.V."/>
            <person name="Roux C."/>
            <person name="Martin F.M."/>
            <person name="Corradi N."/>
        </authorList>
    </citation>
    <scope>NUCLEOTIDE SEQUENCE [LARGE SCALE GENOMIC DNA]</scope>
    <source>
        <strain evidence="2 3">A5</strain>
    </source>
</reference>
<proteinExistence type="predicted"/>
<evidence type="ECO:0000313" key="2">
    <source>
        <dbReference type="EMBL" id="PKC03503.1"/>
    </source>
</evidence>
<dbReference type="GO" id="GO:0003676">
    <property type="term" value="F:nucleic acid binding"/>
    <property type="evidence" value="ECO:0007669"/>
    <property type="project" value="InterPro"/>
</dbReference>
<name>A0A2N0P9N3_9GLOM</name>
<dbReference type="VEuPathDB" id="FungiDB:RhiirFUN_016952"/>
<organism evidence="2 3">
    <name type="scientific">Rhizophagus irregularis</name>
    <dbReference type="NCBI Taxonomy" id="588596"/>
    <lineage>
        <taxon>Eukaryota</taxon>
        <taxon>Fungi</taxon>
        <taxon>Fungi incertae sedis</taxon>
        <taxon>Mucoromycota</taxon>
        <taxon>Glomeromycotina</taxon>
        <taxon>Glomeromycetes</taxon>
        <taxon>Glomerales</taxon>
        <taxon>Glomeraceae</taxon>
        <taxon>Rhizophagus</taxon>
    </lineage>
</organism>
<dbReference type="InterPro" id="IPR036397">
    <property type="entry name" value="RNaseH_sf"/>
</dbReference>
<sequence>MFLDQIITIGSAYLHEYQKIKEYKTSTEEFRDGRPKWIASWAPAITDVIYGKILMATHFPNTVPILYAEHWIHRNLDTSNYHNTPLNYHYDKFHILKFSHPHYCLLTYNDYLIQHNHIPSTRSLLSLPPNSNLNSSCNHNLMDQLIVNREIINELKYLSDLSSFNFIDFYTDGSYDSEAKQNDFIWAETMAILTALIVSPQNSSINIYTDSQAAIDTFHKSSNLISISLRRFNKINNNILWSTVHYIIDKLNLHITLYKVKAHSNNTFNDIADAQAKVGRLHQTPTSINHRHLPSQMITIMWNNEIPIEKDVRKCIGTISNYKRIEDHLNHPSLLIDIKEATAQHIINWSCIGMATVTVINRL</sequence>
<evidence type="ECO:0000259" key="1">
    <source>
        <dbReference type="PROSITE" id="PS50879"/>
    </source>
</evidence>
<dbReference type="GO" id="GO:0004523">
    <property type="term" value="F:RNA-DNA hybrid ribonuclease activity"/>
    <property type="evidence" value="ECO:0007669"/>
    <property type="project" value="InterPro"/>
</dbReference>
<dbReference type="VEuPathDB" id="FungiDB:RhiirA1_400577"/>
<dbReference type="Pfam" id="PF00075">
    <property type="entry name" value="RNase_H"/>
    <property type="match status" value="1"/>
</dbReference>
<dbReference type="Gene3D" id="3.30.420.10">
    <property type="entry name" value="Ribonuclease H-like superfamily/Ribonuclease H"/>
    <property type="match status" value="1"/>
</dbReference>
<dbReference type="EMBL" id="LLXJ01001175">
    <property type="protein sequence ID" value="PKC03503.1"/>
    <property type="molecule type" value="Genomic_DNA"/>
</dbReference>
<dbReference type="AlphaFoldDB" id="A0A2N0P9N3"/>